<evidence type="ECO:0000256" key="6">
    <source>
        <dbReference type="SAM" id="SignalP"/>
    </source>
</evidence>
<gene>
    <name evidence="9" type="ORF">KEM10_15380</name>
</gene>
<evidence type="ECO:0000256" key="1">
    <source>
        <dbReference type="ARBA" id="ARBA00004442"/>
    </source>
</evidence>
<dbReference type="InterPro" id="IPR012944">
    <property type="entry name" value="SusD_RagB_dom"/>
</dbReference>
<keyword evidence="5" id="KW-0998">Cell outer membrane</keyword>
<name>A0ABS5JXM9_9BACT</name>
<sequence>MKKIVYLIIVAAMLGSCSENFLNVEPLTQKTSDNFPQTADDAKQMMAGIYTTMNNEQRNVDQSYLFVCEVASDEKLGGGGVNDIKAQSYEAMMYSDPEMLSHTWDVTYEGIHRANFAIENMDLLSDIVVSPELKNQYKGEALFLRAFFFYRLATLFGNVPLKITTEEANLPAASTEEIYGQITLDLKTAIELLPKVPYSSTEEGRVTVWAAQALMARVWLFYTGFYQEASLPGVTKAEVTSWLGECISASGHYLVDDYHELWPYTNSLTINDYPYMTDYMEQTDKDLLYAADNGAVSPETVFALKFSNFANWDIRRGYSNTFQLFFALRGLQSVANTFPFAGGWGQGNSIPKHIVDQWQIDEPNDIRLWASVIDIESELPNYAKGQWDFVMESNYWGKKYNGVTAKDADGSIKNDYSVIMYGNQDNNQLSHGDDLIFIRFADVLLMMSELTEDASYMNEVRGRVGLDPVAYSLENIQKERHHELAFEGLRWNDMRRWGADYTKTALETQMGTPVYNFGSPEVFNGLNSKGYSARYDETKGFFPIPQRQIDLSNGLLEQTPGFTSNDLYPGFSN</sequence>
<dbReference type="InterPro" id="IPR033985">
    <property type="entry name" value="SusD-like_N"/>
</dbReference>
<dbReference type="Pfam" id="PF07980">
    <property type="entry name" value="SusD_RagB"/>
    <property type="match status" value="1"/>
</dbReference>
<feature type="domain" description="RagB/SusD" evidence="7">
    <location>
        <begin position="359"/>
        <end position="561"/>
    </location>
</feature>
<protein>
    <submittedName>
        <fullName evidence="9">RagB/SusD family nutrient uptake outer membrane protein</fullName>
    </submittedName>
</protein>
<evidence type="ECO:0000259" key="7">
    <source>
        <dbReference type="Pfam" id="PF07980"/>
    </source>
</evidence>
<reference evidence="9 10" key="1">
    <citation type="journal article" date="2015" name="Int. J. Syst. Evol. Microbiol.">
        <title>Carboxylicivirga linearis sp. nov., isolated from a sea cucumber culture pond.</title>
        <authorList>
            <person name="Wang F.Q."/>
            <person name="Zhou Y.X."/>
            <person name="Lin X.Z."/>
            <person name="Chen G.J."/>
            <person name="Du Z.J."/>
        </authorList>
    </citation>
    <scope>NUCLEOTIDE SEQUENCE [LARGE SCALE GENOMIC DNA]</scope>
    <source>
        <strain evidence="9 10">FB218</strain>
    </source>
</reference>
<evidence type="ECO:0000313" key="10">
    <source>
        <dbReference type="Proteomes" id="UP000708576"/>
    </source>
</evidence>
<accession>A0ABS5JXM9</accession>
<proteinExistence type="inferred from homology"/>
<evidence type="ECO:0000256" key="4">
    <source>
        <dbReference type="ARBA" id="ARBA00023136"/>
    </source>
</evidence>
<keyword evidence="4" id="KW-0472">Membrane</keyword>
<evidence type="ECO:0000259" key="8">
    <source>
        <dbReference type="Pfam" id="PF14322"/>
    </source>
</evidence>
<feature type="domain" description="SusD-like N-terminal" evidence="8">
    <location>
        <begin position="21"/>
        <end position="220"/>
    </location>
</feature>
<evidence type="ECO:0000313" key="9">
    <source>
        <dbReference type="EMBL" id="MBS2099677.1"/>
    </source>
</evidence>
<dbReference type="PROSITE" id="PS51257">
    <property type="entry name" value="PROKAR_LIPOPROTEIN"/>
    <property type="match status" value="1"/>
</dbReference>
<evidence type="ECO:0000256" key="2">
    <source>
        <dbReference type="ARBA" id="ARBA00006275"/>
    </source>
</evidence>
<evidence type="ECO:0000256" key="5">
    <source>
        <dbReference type="ARBA" id="ARBA00023237"/>
    </source>
</evidence>
<organism evidence="9 10">
    <name type="scientific">Carboxylicivirga linearis</name>
    <dbReference type="NCBI Taxonomy" id="1628157"/>
    <lineage>
        <taxon>Bacteria</taxon>
        <taxon>Pseudomonadati</taxon>
        <taxon>Bacteroidota</taxon>
        <taxon>Bacteroidia</taxon>
        <taxon>Marinilabiliales</taxon>
        <taxon>Marinilabiliaceae</taxon>
        <taxon>Carboxylicivirga</taxon>
    </lineage>
</organism>
<keyword evidence="3 6" id="KW-0732">Signal</keyword>
<feature type="chain" id="PRO_5047172859" evidence="6">
    <location>
        <begin position="23"/>
        <end position="573"/>
    </location>
</feature>
<comment type="subcellular location">
    <subcellularLocation>
        <location evidence="1">Cell outer membrane</location>
    </subcellularLocation>
</comment>
<dbReference type="InterPro" id="IPR011990">
    <property type="entry name" value="TPR-like_helical_dom_sf"/>
</dbReference>
<comment type="similarity">
    <text evidence="2">Belongs to the SusD family.</text>
</comment>
<keyword evidence="10" id="KW-1185">Reference proteome</keyword>
<dbReference type="SUPFAM" id="SSF48452">
    <property type="entry name" value="TPR-like"/>
    <property type="match status" value="1"/>
</dbReference>
<dbReference type="Proteomes" id="UP000708576">
    <property type="component" value="Unassembled WGS sequence"/>
</dbReference>
<comment type="caution">
    <text evidence="9">The sequence shown here is derived from an EMBL/GenBank/DDBJ whole genome shotgun (WGS) entry which is preliminary data.</text>
</comment>
<dbReference type="EMBL" id="JAGUCO010000013">
    <property type="protein sequence ID" value="MBS2099677.1"/>
    <property type="molecule type" value="Genomic_DNA"/>
</dbReference>
<dbReference type="RefSeq" id="WP_212216917.1">
    <property type="nucleotide sequence ID" value="NZ_JAGUCO010000013.1"/>
</dbReference>
<dbReference type="Pfam" id="PF14322">
    <property type="entry name" value="SusD-like_3"/>
    <property type="match status" value="1"/>
</dbReference>
<evidence type="ECO:0000256" key="3">
    <source>
        <dbReference type="ARBA" id="ARBA00022729"/>
    </source>
</evidence>
<feature type="signal peptide" evidence="6">
    <location>
        <begin position="1"/>
        <end position="22"/>
    </location>
</feature>
<dbReference type="Gene3D" id="1.25.40.390">
    <property type="match status" value="1"/>
</dbReference>